<evidence type="ECO:0000256" key="3">
    <source>
        <dbReference type="PROSITE-ProRule" id="PRU00023"/>
    </source>
</evidence>
<dbReference type="STRING" id="188477.A0A433SLQ2"/>
<dbReference type="PANTHER" id="PTHR24173">
    <property type="entry name" value="ANKYRIN REPEAT CONTAINING"/>
    <property type="match status" value="1"/>
</dbReference>
<dbReference type="AlphaFoldDB" id="A0A433SLQ2"/>
<evidence type="ECO:0000313" key="4">
    <source>
        <dbReference type="EMBL" id="RUS70091.1"/>
    </source>
</evidence>
<dbReference type="EMBL" id="RQTK01001493">
    <property type="protein sequence ID" value="RUS70091.1"/>
    <property type="molecule type" value="Genomic_DNA"/>
</dbReference>
<dbReference type="Pfam" id="PF12796">
    <property type="entry name" value="Ank_2"/>
    <property type="match status" value="1"/>
</dbReference>
<gene>
    <name evidence="4" type="ORF">EGW08_022147</name>
</gene>
<proteinExistence type="predicted"/>
<comment type="caution">
    <text evidence="4">The sequence shown here is derived from an EMBL/GenBank/DDBJ whole genome shotgun (WGS) entry which is preliminary data.</text>
</comment>
<dbReference type="SUPFAM" id="SSF48403">
    <property type="entry name" value="Ankyrin repeat"/>
    <property type="match status" value="1"/>
</dbReference>
<evidence type="ECO:0000256" key="2">
    <source>
        <dbReference type="ARBA" id="ARBA00023043"/>
    </source>
</evidence>
<sequence length="142" mass="15954">MRSPGMTPLMLALECHMHYKNRREIAKILIDHGASLTARDSTDKTPLMFAIQSGDVALVEYLMERAGVEGARRLVTMTTKHGMNCMHFAAQLRKKLGEEKRRLLRKLILAGGDPSHRNNEGDSAKDWDRINVEAVLADLRTA</sequence>
<protein>
    <submittedName>
        <fullName evidence="4">Uncharacterized protein</fullName>
    </submittedName>
</protein>
<dbReference type="InterPro" id="IPR002110">
    <property type="entry name" value="Ankyrin_rpt"/>
</dbReference>
<dbReference type="PANTHER" id="PTHR24173:SF74">
    <property type="entry name" value="ANKYRIN REPEAT DOMAIN-CONTAINING PROTEIN 16"/>
    <property type="match status" value="1"/>
</dbReference>
<dbReference type="PROSITE" id="PS50088">
    <property type="entry name" value="ANK_REPEAT"/>
    <property type="match status" value="1"/>
</dbReference>
<dbReference type="Proteomes" id="UP000271974">
    <property type="component" value="Unassembled WGS sequence"/>
</dbReference>
<keyword evidence="5" id="KW-1185">Reference proteome</keyword>
<dbReference type="SMART" id="SM00248">
    <property type="entry name" value="ANK"/>
    <property type="match status" value="3"/>
</dbReference>
<accession>A0A433SLQ2</accession>
<dbReference type="Gene3D" id="1.25.40.20">
    <property type="entry name" value="Ankyrin repeat-containing domain"/>
    <property type="match status" value="1"/>
</dbReference>
<evidence type="ECO:0000313" key="5">
    <source>
        <dbReference type="Proteomes" id="UP000271974"/>
    </source>
</evidence>
<keyword evidence="1" id="KW-0677">Repeat</keyword>
<reference evidence="4 5" key="1">
    <citation type="submission" date="2019-01" db="EMBL/GenBank/DDBJ databases">
        <title>A draft genome assembly of the solar-powered sea slug Elysia chlorotica.</title>
        <authorList>
            <person name="Cai H."/>
            <person name="Li Q."/>
            <person name="Fang X."/>
            <person name="Li J."/>
            <person name="Curtis N.E."/>
            <person name="Altenburger A."/>
            <person name="Shibata T."/>
            <person name="Feng M."/>
            <person name="Maeda T."/>
            <person name="Schwartz J.A."/>
            <person name="Shigenobu S."/>
            <person name="Lundholm N."/>
            <person name="Nishiyama T."/>
            <person name="Yang H."/>
            <person name="Hasebe M."/>
            <person name="Li S."/>
            <person name="Pierce S.K."/>
            <person name="Wang J."/>
        </authorList>
    </citation>
    <scope>NUCLEOTIDE SEQUENCE [LARGE SCALE GENOMIC DNA]</scope>
    <source>
        <strain evidence="4">EC2010</strain>
        <tissue evidence="4">Whole organism of an adult</tissue>
    </source>
</reference>
<dbReference type="InterPro" id="IPR036770">
    <property type="entry name" value="Ankyrin_rpt-contain_sf"/>
</dbReference>
<evidence type="ECO:0000256" key="1">
    <source>
        <dbReference type="ARBA" id="ARBA00022737"/>
    </source>
</evidence>
<organism evidence="4 5">
    <name type="scientific">Elysia chlorotica</name>
    <name type="common">Eastern emerald elysia</name>
    <name type="synonym">Sea slug</name>
    <dbReference type="NCBI Taxonomy" id="188477"/>
    <lineage>
        <taxon>Eukaryota</taxon>
        <taxon>Metazoa</taxon>
        <taxon>Spiralia</taxon>
        <taxon>Lophotrochozoa</taxon>
        <taxon>Mollusca</taxon>
        <taxon>Gastropoda</taxon>
        <taxon>Heterobranchia</taxon>
        <taxon>Euthyneura</taxon>
        <taxon>Panpulmonata</taxon>
        <taxon>Sacoglossa</taxon>
        <taxon>Placobranchoidea</taxon>
        <taxon>Plakobranchidae</taxon>
        <taxon>Elysia</taxon>
    </lineage>
</organism>
<dbReference type="OrthoDB" id="341259at2759"/>
<feature type="repeat" description="ANK" evidence="3">
    <location>
        <begin position="4"/>
        <end position="41"/>
    </location>
</feature>
<keyword evidence="2 3" id="KW-0040">ANK repeat</keyword>
<name>A0A433SLQ2_ELYCH</name>